<sequence length="67" mass="7606">MDKEIKVGVMVSYKHTPSMQIRKGKVIALAKIIDCKTKMFVGKTIAYVEYDRGSIPDEIFIEDVTLI</sequence>
<dbReference type="EMBL" id="AZQP01000024">
    <property type="protein sequence ID" value="EYE88281.1"/>
    <property type="molecule type" value="Genomic_DNA"/>
</dbReference>
<accession>A0A017RUI0</accession>
<comment type="caution">
    <text evidence="1">The sequence shown here is derived from an EMBL/GenBank/DDBJ whole genome shotgun (WGS) entry which is preliminary data.</text>
</comment>
<evidence type="ECO:0000313" key="2">
    <source>
        <dbReference type="Proteomes" id="UP000019681"/>
    </source>
</evidence>
<protein>
    <submittedName>
        <fullName evidence="1">Uncharacterized protein</fullName>
    </submittedName>
</protein>
<organism evidence="1 2">
    <name type="scientific">Fervidicella metallireducens AeB</name>
    <dbReference type="NCBI Taxonomy" id="1403537"/>
    <lineage>
        <taxon>Bacteria</taxon>
        <taxon>Bacillati</taxon>
        <taxon>Bacillota</taxon>
        <taxon>Clostridia</taxon>
        <taxon>Eubacteriales</taxon>
        <taxon>Clostridiaceae</taxon>
        <taxon>Fervidicella</taxon>
    </lineage>
</organism>
<keyword evidence="2" id="KW-1185">Reference proteome</keyword>
<dbReference type="AlphaFoldDB" id="A0A017RUI0"/>
<proteinExistence type="predicted"/>
<evidence type="ECO:0000313" key="1">
    <source>
        <dbReference type="EMBL" id="EYE88281.1"/>
    </source>
</evidence>
<dbReference type="Proteomes" id="UP000019681">
    <property type="component" value="Unassembled WGS sequence"/>
</dbReference>
<dbReference type="STRING" id="1403537.Q428_08760"/>
<reference evidence="1 2" key="1">
    <citation type="journal article" date="2014" name="Genome Announc.">
        <title>Draft Genome Sequence of Fervidicella metallireducens Strain AeBT, an Iron-Reducing Thermoanaerobe from the Great Artesian Basin.</title>
        <authorList>
            <person name="Patel B.K."/>
        </authorList>
    </citation>
    <scope>NUCLEOTIDE SEQUENCE [LARGE SCALE GENOMIC DNA]</scope>
    <source>
        <strain evidence="1 2">AeB</strain>
    </source>
</reference>
<name>A0A017RUI0_9CLOT</name>
<dbReference type="RefSeq" id="WP_035379989.1">
    <property type="nucleotide sequence ID" value="NZ_AZQP01000024.1"/>
</dbReference>
<gene>
    <name evidence="1" type="ORF">Q428_08760</name>
</gene>